<evidence type="ECO:0008006" key="4">
    <source>
        <dbReference type="Google" id="ProtNLM"/>
    </source>
</evidence>
<feature type="transmembrane region" description="Helical" evidence="1">
    <location>
        <begin position="12"/>
        <end position="34"/>
    </location>
</feature>
<dbReference type="InParanoid" id="A0A2P5G0W6"/>
<dbReference type="EMBL" id="JXTC01000002">
    <property type="protein sequence ID" value="POO03661.1"/>
    <property type="molecule type" value="Genomic_DNA"/>
</dbReference>
<proteinExistence type="predicted"/>
<name>A0A2P5G0W6_TREOI</name>
<keyword evidence="1" id="KW-0812">Transmembrane</keyword>
<keyword evidence="1" id="KW-1133">Transmembrane helix</keyword>
<keyword evidence="1" id="KW-0472">Membrane</keyword>
<feature type="transmembrane region" description="Helical" evidence="1">
    <location>
        <begin position="41"/>
        <end position="64"/>
    </location>
</feature>
<evidence type="ECO:0000313" key="3">
    <source>
        <dbReference type="Proteomes" id="UP000237000"/>
    </source>
</evidence>
<sequence>SLVFMLSGLTTWQAKFGQIVELGIFFMVLMVSLLEACIVSLSLLFLWTSWKFFAVWFGVFWLLFAW</sequence>
<protein>
    <recommendedName>
        <fullName evidence="4">Transmembrane protein</fullName>
    </recommendedName>
</protein>
<reference evidence="3" key="1">
    <citation type="submission" date="2016-06" db="EMBL/GenBank/DDBJ databases">
        <title>Parallel loss of symbiosis genes in relatives of nitrogen-fixing non-legume Parasponia.</title>
        <authorList>
            <person name="Van Velzen R."/>
            <person name="Holmer R."/>
            <person name="Bu F."/>
            <person name="Rutten L."/>
            <person name="Van Zeijl A."/>
            <person name="Liu W."/>
            <person name="Santuari L."/>
            <person name="Cao Q."/>
            <person name="Sharma T."/>
            <person name="Shen D."/>
            <person name="Roswanjaya Y."/>
            <person name="Wardhani T."/>
            <person name="Kalhor M.S."/>
            <person name="Jansen J."/>
            <person name="Van den Hoogen J."/>
            <person name="Gungor B."/>
            <person name="Hartog M."/>
            <person name="Hontelez J."/>
            <person name="Verver J."/>
            <person name="Yang W.-C."/>
            <person name="Schijlen E."/>
            <person name="Repin R."/>
            <person name="Schilthuizen M."/>
            <person name="Schranz E."/>
            <person name="Heidstra R."/>
            <person name="Miyata K."/>
            <person name="Fedorova E."/>
            <person name="Kohlen W."/>
            <person name="Bisseling T."/>
            <person name="Smit S."/>
            <person name="Geurts R."/>
        </authorList>
    </citation>
    <scope>NUCLEOTIDE SEQUENCE [LARGE SCALE GENOMIC DNA]</scope>
    <source>
        <strain evidence="3">cv. RG33-2</strain>
    </source>
</reference>
<feature type="non-terminal residue" evidence="2">
    <location>
        <position position="1"/>
    </location>
</feature>
<dbReference type="Proteomes" id="UP000237000">
    <property type="component" value="Unassembled WGS sequence"/>
</dbReference>
<organism evidence="2 3">
    <name type="scientific">Trema orientale</name>
    <name type="common">Charcoal tree</name>
    <name type="synonym">Celtis orientalis</name>
    <dbReference type="NCBI Taxonomy" id="63057"/>
    <lineage>
        <taxon>Eukaryota</taxon>
        <taxon>Viridiplantae</taxon>
        <taxon>Streptophyta</taxon>
        <taxon>Embryophyta</taxon>
        <taxon>Tracheophyta</taxon>
        <taxon>Spermatophyta</taxon>
        <taxon>Magnoliopsida</taxon>
        <taxon>eudicotyledons</taxon>
        <taxon>Gunneridae</taxon>
        <taxon>Pentapetalae</taxon>
        <taxon>rosids</taxon>
        <taxon>fabids</taxon>
        <taxon>Rosales</taxon>
        <taxon>Cannabaceae</taxon>
        <taxon>Trema</taxon>
    </lineage>
</organism>
<comment type="caution">
    <text evidence="2">The sequence shown here is derived from an EMBL/GenBank/DDBJ whole genome shotgun (WGS) entry which is preliminary data.</text>
</comment>
<dbReference type="AlphaFoldDB" id="A0A2P5G0W6"/>
<accession>A0A2P5G0W6</accession>
<gene>
    <name evidence="2" type="ORF">TorRG33x02_008660</name>
</gene>
<keyword evidence="3" id="KW-1185">Reference proteome</keyword>
<evidence type="ECO:0000313" key="2">
    <source>
        <dbReference type="EMBL" id="POO03661.1"/>
    </source>
</evidence>
<evidence type="ECO:0000256" key="1">
    <source>
        <dbReference type="SAM" id="Phobius"/>
    </source>
</evidence>